<evidence type="ECO:0000313" key="3">
    <source>
        <dbReference type="Proteomes" id="UP000653305"/>
    </source>
</evidence>
<keyword evidence="3" id="KW-1185">Reference proteome</keyword>
<comment type="caution">
    <text evidence="2">The sequence shown here is derived from an EMBL/GenBank/DDBJ whole genome shotgun (WGS) entry which is preliminary data.</text>
</comment>
<feature type="compositionally biased region" description="Basic and acidic residues" evidence="1">
    <location>
        <begin position="49"/>
        <end position="61"/>
    </location>
</feature>
<dbReference type="AlphaFoldDB" id="A0A830BWU3"/>
<dbReference type="PANTHER" id="PTHR11206">
    <property type="entry name" value="MULTIDRUG RESISTANCE PROTEIN"/>
    <property type="match status" value="1"/>
</dbReference>
<accession>A0A830BWU3</accession>
<reference evidence="2" key="1">
    <citation type="submission" date="2020-07" db="EMBL/GenBank/DDBJ databases">
        <title>Ethylene signaling mediates host invasion by parasitic plants.</title>
        <authorList>
            <person name="Yoshida S."/>
        </authorList>
    </citation>
    <scope>NUCLEOTIDE SEQUENCE</scope>
    <source>
        <strain evidence="2">Okayama</strain>
    </source>
</reference>
<protein>
    <submittedName>
        <fullName evidence="2">Protein transparent testa 12</fullName>
    </submittedName>
</protein>
<proteinExistence type="predicted"/>
<evidence type="ECO:0000256" key="1">
    <source>
        <dbReference type="SAM" id="MobiDB-lite"/>
    </source>
</evidence>
<dbReference type="OrthoDB" id="1688605at2759"/>
<dbReference type="Proteomes" id="UP000653305">
    <property type="component" value="Unassembled WGS sequence"/>
</dbReference>
<gene>
    <name evidence="2" type="ORF">PHJA_001189100</name>
</gene>
<sequence>MLGVYMQRATVGAVLVQPPDRGVLPALAAAPPRPRRVGEGVGSGGAVRLRPDPAGVRERGQLPRSRSSSRAQSHRGAERVDGHSGPLGFPSGYVLGCGVQGWVGAVGGGAGAEACRGGSLFWRSFAYIVLSPKCKETWKGFKWEAFTGLWDFVKLSIASAVMLCLETWYYQVLVLITGLLENPELALDALSVW</sequence>
<evidence type="ECO:0000313" key="2">
    <source>
        <dbReference type="EMBL" id="GFP90452.1"/>
    </source>
</evidence>
<name>A0A830BWU3_9LAMI</name>
<dbReference type="EMBL" id="BMAC01000218">
    <property type="protein sequence ID" value="GFP90452.1"/>
    <property type="molecule type" value="Genomic_DNA"/>
</dbReference>
<organism evidence="2 3">
    <name type="scientific">Phtheirospermum japonicum</name>
    <dbReference type="NCBI Taxonomy" id="374723"/>
    <lineage>
        <taxon>Eukaryota</taxon>
        <taxon>Viridiplantae</taxon>
        <taxon>Streptophyta</taxon>
        <taxon>Embryophyta</taxon>
        <taxon>Tracheophyta</taxon>
        <taxon>Spermatophyta</taxon>
        <taxon>Magnoliopsida</taxon>
        <taxon>eudicotyledons</taxon>
        <taxon>Gunneridae</taxon>
        <taxon>Pentapetalae</taxon>
        <taxon>asterids</taxon>
        <taxon>lamiids</taxon>
        <taxon>Lamiales</taxon>
        <taxon>Orobanchaceae</taxon>
        <taxon>Orobanchaceae incertae sedis</taxon>
        <taxon>Phtheirospermum</taxon>
    </lineage>
</organism>
<feature type="region of interest" description="Disordered" evidence="1">
    <location>
        <begin position="26"/>
        <end position="84"/>
    </location>
</feature>